<protein>
    <submittedName>
        <fullName evidence="1">Uncharacterized protein</fullName>
    </submittedName>
</protein>
<evidence type="ECO:0000313" key="1">
    <source>
        <dbReference type="EMBL" id="CAF1407953.1"/>
    </source>
</evidence>
<evidence type="ECO:0000313" key="2">
    <source>
        <dbReference type="Proteomes" id="UP000663860"/>
    </source>
</evidence>
<gene>
    <name evidence="1" type="ORF">IZO911_LOCUS39900</name>
</gene>
<name>A0A815LUT3_9BILA</name>
<proteinExistence type="predicted"/>
<sequence length="22" mass="2588">FGYASKLAEQTETFERHILLFS</sequence>
<organism evidence="1 2">
    <name type="scientific">Adineta steineri</name>
    <dbReference type="NCBI Taxonomy" id="433720"/>
    <lineage>
        <taxon>Eukaryota</taxon>
        <taxon>Metazoa</taxon>
        <taxon>Spiralia</taxon>
        <taxon>Gnathifera</taxon>
        <taxon>Rotifera</taxon>
        <taxon>Eurotatoria</taxon>
        <taxon>Bdelloidea</taxon>
        <taxon>Adinetida</taxon>
        <taxon>Adinetidae</taxon>
        <taxon>Adineta</taxon>
    </lineage>
</organism>
<feature type="non-terminal residue" evidence="1">
    <location>
        <position position="1"/>
    </location>
</feature>
<dbReference type="EMBL" id="CAJNOE010001276">
    <property type="protein sequence ID" value="CAF1407953.1"/>
    <property type="molecule type" value="Genomic_DNA"/>
</dbReference>
<reference evidence="1" key="1">
    <citation type="submission" date="2021-02" db="EMBL/GenBank/DDBJ databases">
        <authorList>
            <person name="Nowell W R."/>
        </authorList>
    </citation>
    <scope>NUCLEOTIDE SEQUENCE</scope>
</reference>
<comment type="caution">
    <text evidence="1">The sequence shown here is derived from an EMBL/GenBank/DDBJ whole genome shotgun (WGS) entry which is preliminary data.</text>
</comment>
<dbReference type="AlphaFoldDB" id="A0A815LUT3"/>
<dbReference type="Proteomes" id="UP000663860">
    <property type="component" value="Unassembled WGS sequence"/>
</dbReference>
<accession>A0A815LUT3</accession>